<proteinExistence type="inferred from homology"/>
<dbReference type="AlphaFoldDB" id="A0A7S2WV77"/>
<dbReference type="PANTHER" id="PTHR11265">
    <property type="entry name" value="S-ADENOSYL-METHYLTRANSFERASE MRAW"/>
    <property type="match status" value="1"/>
</dbReference>
<dbReference type="GO" id="GO:0070475">
    <property type="term" value="P:rRNA base methylation"/>
    <property type="evidence" value="ECO:0007669"/>
    <property type="project" value="TreeGrafter"/>
</dbReference>
<organism evidence="6">
    <name type="scientific">Rhizochromulina marina</name>
    <dbReference type="NCBI Taxonomy" id="1034831"/>
    <lineage>
        <taxon>Eukaryota</taxon>
        <taxon>Sar</taxon>
        <taxon>Stramenopiles</taxon>
        <taxon>Ochrophyta</taxon>
        <taxon>Dictyochophyceae</taxon>
        <taxon>Rhizochromulinales</taxon>
        <taxon>Rhizochromulina</taxon>
    </lineage>
</organism>
<dbReference type="GO" id="GO:0071424">
    <property type="term" value="F:rRNA (cytosine-N4-)-methyltransferase activity"/>
    <property type="evidence" value="ECO:0007669"/>
    <property type="project" value="TreeGrafter"/>
</dbReference>
<keyword evidence="4" id="KW-0949">S-adenosyl-L-methionine</keyword>
<comment type="similarity">
    <text evidence="1">Belongs to the methyltransferase superfamily. RsmH family.</text>
</comment>
<dbReference type="InterPro" id="IPR023397">
    <property type="entry name" value="SAM-dep_MeTrfase_MraW_recog"/>
</dbReference>
<feature type="region of interest" description="Disordered" evidence="5">
    <location>
        <begin position="1"/>
        <end position="24"/>
    </location>
</feature>
<name>A0A7S2WV77_9STRA</name>
<evidence type="ECO:0000256" key="5">
    <source>
        <dbReference type="SAM" id="MobiDB-lite"/>
    </source>
</evidence>
<accession>A0A7S2WV77</accession>
<dbReference type="Gene3D" id="1.10.150.170">
    <property type="entry name" value="Putative methyltransferase TM0872, insert domain"/>
    <property type="match status" value="1"/>
</dbReference>
<dbReference type="EMBL" id="HBHJ01030989">
    <property type="protein sequence ID" value="CAD9709465.1"/>
    <property type="molecule type" value="Transcribed_RNA"/>
</dbReference>
<sequence length="218" mass="23745">MLDLGVSSHQLDEGSRGFSYSSDGPLDMRMEGSAGPGITAATIVNEWDEYDIARVLKDFGEEPAAKKIARRIAAARTIESTAQLTDVVRSCVPPGPEAVKRKVLSRVFQGLRIAVNDEMGALEAVLKAAQALVRPGGRIVVLSYHSLEDRRVKRVLRSGDLSGEVQYDTYGNALTPWKLLRKVPKAPSSAEVGLNPRARSAKLRAAERTVYSTDEDRP</sequence>
<dbReference type="PANTHER" id="PTHR11265:SF0">
    <property type="entry name" value="12S RRNA N4-METHYLCYTIDINE METHYLTRANSFERASE"/>
    <property type="match status" value="1"/>
</dbReference>
<dbReference type="InterPro" id="IPR002903">
    <property type="entry name" value="RsmH"/>
</dbReference>
<protein>
    <recommendedName>
        <fullName evidence="7">16S rRNA (Cytosine(1402)-N(4))-methyltransferase</fullName>
    </recommendedName>
</protein>
<evidence type="ECO:0000256" key="1">
    <source>
        <dbReference type="ARBA" id="ARBA00010396"/>
    </source>
</evidence>
<evidence type="ECO:0000313" key="6">
    <source>
        <dbReference type="EMBL" id="CAD9709465.1"/>
    </source>
</evidence>
<keyword evidence="2" id="KW-0489">Methyltransferase</keyword>
<dbReference type="InterPro" id="IPR029063">
    <property type="entry name" value="SAM-dependent_MTases_sf"/>
</dbReference>
<evidence type="ECO:0000256" key="2">
    <source>
        <dbReference type="ARBA" id="ARBA00022603"/>
    </source>
</evidence>
<dbReference type="Pfam" id="PF01795">
    <property type="entry name" value="Methyltransf_5"/>
    <property type="match status" value="1"/>
</dbReference>
<evidence type="ECO:0000256" key="4">
    <source>
        <dbReference type="ARBA" id="ARBA00022691"/>
    </source>
</evidence>
<dbReference type="SUPFAM" id="SSF81799">
    <property type="entry name" value="Putative methyltransferase TM0872, insert domain"/>
    <property type="match status" value="1"/>
</dbReference>
<evidence type="ECO:0008006" key="7">
    <source>
        <dbReference type="Google" id="ProtNLM"/>
    </source>
</evidence>
<evidence type="ECO:0000256" key="3">
    <source>
        <dbReference type="ARBA" id="ARBA00022679"/>
    </source>
</evidence>
<gene>
    <name evidence="6" type="ORF">RMAR1173_LOCUS20458</name>
</gene>
<reference evidence="6" key="1">
    <citation type="submission" date="2021-01" db="EMBL/GenBank/DDBJ databases">
        <authorList>
            <person name="Corre E."/>
            <person name="Pelletier E."/>
            <person name="Niang G."/>
            <person name="Scheremetjew M."/>
            <person name="Finn R."/>
            <person name="Kale V."/>
            <person name="Holt S."/>
            <person name="Cochrane G."/>
            <person name="Meng A."/>
            <person name="Brown T."/>
            <person name="Cohen L."/>
        </authorList>
    </citation>
    <scope>NUCLEOTIDE SEQUENCE</scope>
    <source>
        <strain evidence="6">CCMP1243</strain>
    </source>
</reference>
<dbReference type="SUPFAM" id="SSF53335">
    <property type="entry name" value="S-adenosyl-L-methionine-dependent methyltransferases"/>
    <property type="match status" value="1"/>
</dbReference>
<keyword evidence="3" id="KW-0808">Transferase</keyword>
<dbReference type="NCBIfam" id="TIGR00006">
    <property type="entry name" value="16S rRNA (cytosine(1402)-N(4))-methyltransferase RsmH"/>
    <property type="match status" value="1"/>
</dbReference>